<organism evidence="1 2">
    <name type="scientific">Paenibacillus residui</name>
    <dbReference type="NCBI Taxonomy" id="629724"/>
    <lineage>
        <taxon>Bacteria</taxon>
        <taxon>Bacillati</taxon>
        <taxon>Bacillota</taxon>
        <taxon>Bacilli</taxon>
        <taxon>Bacillales</taxon>
        <taxon>Paenibacillaceae</taxon>
        <taxon>Paenibacillus</taxon>
    </lineage>
</organism>
<dbReference type="RefSeq" id="WP_186328412.1">
    <property type="nucleotide sequence ID" value="NZ_JBHTIU010000032.1"/>
</dbReference>
<dbReference type="InterPro" id="IPR004027">
    <property type="entry name" value="SEC_C_motif"/>
</dbReference>
<sequence>MNKQELASKLQERLVDPEYVEASLVLTNHEEWKLFERLLGRVSMQLNSKKPSEYLFLMSNGLLFPFYDQGKMFYVVPEEIQEAYNKVQSEAFLYKRERYEAVLQYCLAAVNLYGYVEIKRLFELYIEQNQDPLNEEEFKGIIFFHLARPQSFWMEQGYLISDYFRDFDDLKELMDSTLFKPYYTPDRETFLKYAESDYFEMTPQLNKLKKFILKNLSRDRELVEDLIDDIQLACSMEEPLQSIIHEFERRNIIFDDMEQVNILISLITDVHNHTRLWSNRGHTPVELSLSRKPETQGMGVSYSQAKSVKIGRNEPCPCGSGKKYKKCCMN</sequence>
<accession>A0ABW3DAQ1</accession>
<dbReference type="SUPFAM" id="SSF103642">
    <property type="entry name" value="Sec-C motif"/>
    <property type="match status" value="1"/>
</dbReference>
<dbReference type="Gene3D" id="3.10.450.50">
    <property type="match status" value="1"/>
</dbReference>
<gene>
    <name evidence="1" type="ORF">ACFQ03_10615</name>
</gene>
<dbReference type="PANTHER" id="PTHR33747">
    <property type="entry name" value="UPF0225 PROTEIN SCO1677"/>
    <property type="match status" value="1"/>
</dbReference>
<name>A0ABW3DAQ1_9BACL</name>
<evidence type="ECO:0000313" key="2">
    <source>
        <dbReference type="Proteomes" id="UP001597120"/>
    </source>
</evidence>
<dbReference type="EMBL" id="JBHTIU010000032">
    <property type="protein sequence ID" value="MFD0869604.1"/>
    <property type="molecule type" value="Genomic_DNA"/>
</dbReference>
<evidence type="ECO:0000313" key="1">
    <source>
        <dbReference type="EMBL" id="MFD0869604.1"/>
    </source>
</evidence>
<comment type="caution">
    <text evidence="1">The sequence shown here is derived from an EMBL/GenBank/DDBJ whole genome shotgun (WGS) entry which is preliminary data.</text>
</comment>
<dbReference type="Proteomes" id="UP001597120">
    <property type="component" value="Unassembled WGS sequence"/>
</dbReference>
<reference evidence="2" key="1">
    <citation type="journal article" date="2019" name="Int. J. Syst. Evol. Microbiol.">
        <title>The Global Catalogue of Microorganisms (GCM) 10K type strain sequencing project: providing services to taxonomists for standard genome sequencing and annotation.</title>
        <authorList>
            <consortium name="The Broad Institute Genomics Platform"/>
            <consortium name="The Broad Institute Genome Sequencing Center for Infectious Disease"/>
            <person name="Wu L."/>
            <person name="Ma J."/>
        </authorList>
    </citation>
    <scope>NUCLEOTIDE SEQUENCE [LARGE SCALE GENOMIC DNA]</scope>
    <source>
        <strain evidence="2">CCUG 57263</strain>
    </source>
</reference>
<keyword evidence="2" id="KW-1185">Reference proteome</keyword>
<dbReference type="Pfam" id="PF02810">
    <property type="entry name" value="SEC-C"/>
    <property type="match status" value="1"/>
</dbReference>
<dbReference type="PANTHER" id="PTHR33747:SF1">
    <property type="entry name" value="ADENYLATE CYCLASE-ASSOCIATED CAP C-TERMINAL DOMAIN-CONTAINING PROTEIN"/>
    <property type="match status" value="1"/>
</dbReference>
<protein>
    <submittedName>
        <fullName evidence="1">YecA family protein</fullName>
    </submittedName>
</protein>
<proteinExistence type="predicted"/>